<keyword evidence="3" id="KW-1185">Reference proteome</keyword>
<dbReference type="EMBL" id="JBHLTR010000013">
    <property type="protein sequence ID" value="MFC0559216.1"/>
    <property type="molecule type" value="Genomic_DNA"/>
</dbReference>
<feature type="transmembrane region" description="Helical" evidence="1">
    <location>
        <begin position="78"/>
        <end position="97"/>
    </location>
</feature>
<reference evidence="2 3" key="1">
    <citation type="submission" date="2024-09" db="EMBL/GenBank/DDBJ databases">
        <authorList>
            <person name="Sun Q."/>
            <person name="Mori K."/>
        </authorList>
    </citation>
    <scope>NUCLEOTIDE SEQUENCE [LARGE SCALE GENOMIC DNA]</scope>
    <source>
        <strain evidence="2 3">NCAIM B.02301</strain>
    </source>
</reference>
<protein>
    <submittedName>
        <fullName evidence="2">YesL family protein</fullName>
    </submittedName>
</protein>
<organism evidence="2 3">
    <name type="scientific">Halalkalibacter alkalisediminis</name>
    <dbReference type="NCBI Taxonomy" id="935616"/>
    <lineage>
        <taxon>Bacteria</taxon>
        <taxon>Bacillati</taxon>
        <taxon>Bacillota</taxon>
        <taxon>Bacilli</taxon>
        <taxon>Bacillales</taxon>
        <taxon>Bacillaceae</taxon>
        <taxon>Halalkalibacter</taxon>
    </lineage>
</organism>
<keyword evidence="1" id="KW-0472">Membrane</keyword>
<feature type="transmembrane region" description="Helical" evidence="1">
    <location>
        <begin position="142"/>
        <end position="164"/>
    </location>
</feature>
<name>A0ABV6NEM3_9BACI</name>
<comment type="caution">
    <text evidence="2">The sequence shown here is derived from an EMBL/GenBank/DDBJ whole genome shotgun (WGS) entry which is preliminary data.</text>
</comment>
<keyword evidence="1" id="KW-0812">Transmembrane</keyword>
<feature type="transmembrane region" description="Helical" evidence="1">
    <location>
        <begin position="20"/>
        <end position="46"/>
    </location>
</feature>
<gene>
    <name evidence="2" type="ORF">ACFFH4_09175</name>
</gene>
<accession>A0ABV6NEM3</accession>
<dbReference type="Proteomes" id="UP001589833">
    <property type="component" value="Unassembled WGS sequence"/>
</dbReference>
<feature type="transmembrane region" description="Helical" evidence="1">
    <location>
        <begin position="109"/>
        <end position="130"/>
    </location>
</feature>
<dbReference type="InterPro" id="IPR006938">
    <property type="entry name" value="DUF624"/>
</dbReference>
<feature type="transmembrane region" description="Helical" evidence="1">
    <location>
        <begin position="170"/>
        <end position="190"/>
    </location>
</feature>
<dbReference type="RefSeq" id="WP_273842079.1">
    <property type="nucleotide sequence ID" value="NZ_JAQQWT010000004.1"/>
</dbReference>
<evidence type="ECO:0000256" key="1">
    <source>
        <dbReference type="SAM" id="Phobius"/>
    </source>
</evidence>
<proteinExistence type="predicted"/>
<evidence type="ECO:0000313" key="3">
    <source>
        <dbReference type="Proteomes" id="UP001589833"/>
    </source>
</evidence>
<sequence length="205" mass="23770">MNGMADGVYKVSDWFMRFAYINVLFIFFTSIGLVLFGIVPAFMAMLTIMRKWFAKEEFPVFARYWDEYKKEFVKGNGIGFIFLGVGSLLALNFYFIQQIDHVIQLPLKYGMVMITFLFVITLLYVFPIRAQYKMSISDCIKYAFILGVSHPLSFLLWLAGLFLIFLTLRFIPGLIPFYSVCLVGAWSYWVTSRVLTKADSFLSNK</sequence>
<evidence type="ECO:0000313" key="2">
    <source>
        <dbReference type="EMBL" id="MFC0559216.1"/>
    </source>
</evidence>
<keyword evidence="1" id="KW-1133">Transmembrane helix</keyword>
<dbReference type="Pfam" id="PF04854">
    <property type="entry name" value="DUF624"/>
    <property type="match status" value="1"/>
</dbReference>